<proteinExistence type="predicted"/>
<dbReference type="PANTHER" id="PTHR24408:SF21">
    <property type="entry name" value="ZINC FINGER PROTEIN"/>
    <property type="match status" value="1"/>
</dbReference>
<feature type="region of interest" description="Disordered" evidence="11">
    <location>
        <begin position="1393"/>
        <end position="1440"/>
    </location>
</feature>
<evidence type="ECO:0000256" key="8">
    <source>
        <dbReference type="ARBA" id="ARBA00023163"/>
    </source>
</evidence>
<feature type="domain" description="C2H2-type" evidence="12">
    <location>
        <begin position="1070"/>
        <end position="1098"/>
    </location>
</feature>
<evidence type="ECO:0000256" key="11">
    <source>
        <dbReference type="SAM" id="MobiDB-lite"/>
    </source>
</evidence>
<feature type="region of interest" description="Disordered" evidence="11">
    <location>
        <begin position="652"/>
        <end position="671"/>
    </location>
</feature>
<sequence>MPLDTFICGTCQGTFTDLSEFVSHKQRPCSSDGRTGSTPEAGPGSQDAELIQLHLNESGEITGMTAQGMEEEEGKGPDSSALAFLNNVDMGAELANVALDGKDGTNARTAHLIILNSSPLNGESENGDGSITLLNNVNFEGLTGGHLVSPQTNDTNTHQVSNSNAEQAQARVNQQGPDQLPKKRRGRARASENRPKPLEAVPPTTQKPSIPERDADGKLVCPQCKRLFAKERHFNTHKCLASSSYVDITKKEVKIDSGDEYGEDGDLGLDSAGNDDDEDFTAVHETGTEKEELEDEKEMEKEDDFVSRRKRRGRKRKRSSYQFEVDVHVENEGAKQMKMAAESMRNLPIFKNDEEKIQFEACVDVDLSQVDNMFRIHIIEQELNEMSGMVYNTPTMSSLSVYSCNVCEKVFKSLSHIRLHCVTHTDIKPFKCTKCSYATNSKGNLYTHMRKHTGQFYRCDQCDFKTVNKSHLVEHQMIHTNRRAQCLLCQKDYSTLKSLINHVRKYHTDKKGKDYLQTFLQGRGAKGTTVIHQCHICNRKFKKRIDRDRHLFIHDIKDLPHVQQCELCDYWASRRVYLDKHYLKHRVIYCCTLCDEKFLSSVRLRKHLTEKHSEQGGPDKLLTDCINRSLYLPEPLTTSHEGSKYVNLPPELRETSTQETESQENNVKCKVSSSSTVLEKLEASTVGASPSEEQTLQDQQLPLKSDPNVASAMISSSPPGNNSGDVKAIYTETDQLGPEKGTAGQVLDTGIKDMEDQDIRVNEKVENPGCDLSDPVKLTLGEFGESSQENKMDLMMMLQNPGSDSDQDGEGQKEDTQDVKTVLGEKKEETKSAKSDTKIYEDVSGSPQAHDITLEESIMNESNDSPSKNSDENCNATSGDTEGKPTASSNPTEQTSVTVSNDENREKKIQALIQRLGYRKMTSEIFKKMRDTFGHEECEFCGRLFYSKADYEPHLRTHTGDKPFACANCSFRGNTKEQLRKHCESEHEKVAFQCKECDFLAPTRSRLWNHQLKHLGINGLSCPECPSKFDGMKQLRAHIINCHKDMDKDVLEKLTGYRHKSLGKMGRRSFKCPHCPRVFIRANSELQKHIWIHEGIKPYTCPICPYACRSKNNLQAHMLRHSAEKPFSCSECGKEYKSKTALRWHVRSHKTGKLFKCDRCSYEATQASHLKRHMETHEVLKRFICKHCDYSANTLGYMKIHYAKHHKGQAFSHEEIVDPESSMPDKRVYKCLSCGYLFGNLSDLKRHLKIRHHVLMQDIADMDQMQVSEVEVMQYEDQSTLVASTTDIVSNQQSHSQTQLPSSHAAGGEIQFQMQGSDGAQSFSAASLIQHIMGLSQLGNSQVRVVSEDGQPIDIAPETIVVRQDGQVLLSGDGNSILPGNQFIIQYLNPEEVNEPTNASDNPNLEVQLEPKDPSHQQQQQQRLQPQHQQETQPNPSGQYIINNSPGTQVIIQEGASVAGQIVTVDSQGHLIQATSDKANEVHFLSNNSETSGIVELDSEEDYTDRMVITEDQGDSLVIGESGSSGETVQ</sequence>
<feature type="compositionally biased region" description="Polar residues" evidence="11">
    <location>
        <begin position="28"/>
        <end position="38"/>
    </location>
</feature>
<name>A0AAE1D524_9GAST</name>
<dbReference type="EMBL" id="JAWDGP010005352">
    <property type="protein sequence ID" value="KAK3757649.1"/>
    <property type="molecule type" value="Genomic_DNA"/>
</dbReference>
<feature type="compositionally biased region" description="Low complexity" evidence="11">
    <location>
        <begin position="1417"/>
        <end position="1433"/>
    </location>
</feature>
<feature type="domain" description="C2H2-type" evidence="12">
    <location>
        <begin position="1155"/>
        <end position="1182"/>
    </location>
</feature>
<dbReference type="PANTHER" id="PTHR24408">
    <property type="entry name" value="ZINC FINGER PROTEIN"/>
    <property type="match status" value="1"/>
</dbReference>
<feature type="region of interest" description="Disordered" evidence="11">
    <location>
        <begin position="25"/>
        <end position="45"/>
    </location>
</feature>
<dbReference type="SUPFAM" id="SSF57667">
    <property type="entry name" value="beta-beta-alpha zinc fingers"/>
    <property type="match status" value="8"/>
</dbReference>
<evidence type="ECO:0000313" key="13">
    <source>
        <dbReference type="EMBL" id="KAK3757649.1"/>
    </source>
</evidence>
<gene>
    <name evidence="13" type="ORF">RRG08_000162</name>
</gene>
<keyword evidence="2" id="KW-0479">Metal-binding</keyword>
<comment type="subcellular location">
    <subcellularLocation>
        <location evidence="1">Nucleus</location>
    </subcellularLocation>
</comment>
<feature type="domain" description="C2H2-type" evidence="12">
    <location>
        <begin position="1099"/>
        <end position="1126"/>
    </location>
</feature>
<dbReference type="GO" id="GO:0000981">
    <property type="term" value="F:DNA-binding transcription factor activity, RNA polymerase II-specific"/>
    <property type="evidence" value="ECO:0007669"/>
    <property type="project" value="TreeGrafter"/>
</dbReference>
<feature type="domain" description="C2H2-type" evidence="12">
    <location>
        <begin position="936"/>
        <end position="963"/>
    </location>
</feature>
<feature type="compositionally biased region" description="Basic and acidic residues" evidence="11">
    <location>
        <begin position="298"/>
        <end position="307"/>
    </location>
</feature>
<feature type="compositionally biased region" description="Polar residues" evidence="11">
    <location>
        <begin position="1395"/>
        <end position="1405"/>
    </location>
</feature>
<evidence type="ECO:0000256" key="4">
    <source>
        <dbReference type="ARBA" id="ARBA00022771"/>
    </source>
</evidence>
<comment type="caution">
    <text evidence="13">The sequence shown here is derived from an EMBL/GenBank/DDBJ whole genome shotgun (WGS) entry which is preliminary data.</text>
</comment>
<evidence type="ECO:0000256" key="5">
    <source>
        <dbReference type="ARBA" id="ARBA00022833"/>
    </source>
</evidence>
<dbReference type="FunFam" id="3.30.160.60:FF:001774">
    <property type="entry name" value="Myoneurin"/>
    <property type="match status" value="1"/>
</dbReference>
<dbReference type="Proteomes" id="UP001283361">
    <property type="component" value="Unassembled WGS sequence"/>
</dbReference>
<keyword evidence="9" id="KW-0539">Nucleus</keyword>
<dbReference type="Pfam" id="PF00096">
    <property type="entry name" value="zf-C2H2"/>
    <property type="match status" value="3"/>
</dbReference>
<evidence type="ECO:0000256" key="6">
    <source>
        <dbReference type="ARBA" id="ARBA00023015"/>
    </source>
</evidence>
<dbReference type="PROSITE" id="PS00028">
    <property type="entry name" value="ZINC_FINGER_C2H2_1"/>
    <property type="match status" value="8"/>
</dbReference>
<keyword evidence="14" id="KW-1185">Reference proteome</keyword>
<dbReference type="InterPro" id="IPR013087">
    <property type="entry name" value="Znf_C2H2_type"/>
</dbReference>
<dbReference type="FunFam" id="3.30.160.60:FF:000446">
    <property type="entry name" value="Zinc finger protein"/>
    <property type="match status" value="2"/>
</dbReference>
<evidence type="ECO:0000256" key="9">
    <source>
        <dbReference type="ARBA" id="ARBA00023242"/>
    </source>
</evidence>
<keyword evidence="3" id="KW-0677">Repeat</keyword>
<evidence type="ECO:0000256" key="3">
    <source>
        <dbReference type="ARBA" id="ARBA00022737"/>
    </source>
</evidence>
<dbReference type="PROSITE" id="PS50157">
    <property type="entry name" value="ZINC_FINGER_C2H2_2"/>
    <property type="match status" value="11"/>
</dbReference>
<dbReference type="InterPro" id="IPR036236">
    <property type="entry name" value="Znf_C2H2_sf"/>
</dbReference>
<keyword evidence="6" id="KW-0805">Transcription regulation</keyword>
<reference evidence="13" key="1">
    <citation type="journal article" date="2023" name="G3 (Bethesda)">
        <title>A reference genome for the long-term kleptoplast-retaining sea slug Elysia crispata morphotype clarki.</title>
        <authorList>
            <person name="Eastman K.E."/>
            <person name="Pendleton A.L."/>
            <person name="Shaikh M.A."/>
            <person name="Suttiyut T."/>
            <person name="Ogas R."/>
            <person name="Tomko P."/>
            <person name="Gavelis G."/>
            <person name="Widhalm J.R."/>
            <person name="Wisecaver J.H."/>
        </authorList>
    </citation>
    <scope>NUCLEOTIDE SEQUENCE</scope>
    <source>
        <strain evidence="13">ECLA1</strain>
    </source>
</reference>
<feature type="domain" description="C2H2-type" evidence="12">
    <location>
        <begin position="484"/>
        <end position="512"/>
    </location>
</feature>
<keyword evidence="4 10" id="KW-0863">Zinc-finger</keyword>
<feature type="domain" description="C2H2-type" evidence="12">
    <location>
        <begin position="430"/>
        <end position="457"/>
    </location>
</feature>
<evidence type="ECO:0000256" key="2">
    <source>
        <dbReference type="ARBA" id="ARBA00022723"/>
    </source>
</evidence>
<evidence type="ECO:0000259" key="12">
    <source>
        <dbReference type="PROSITE" id="PS50157"/>
    </source>
</evidence>
<feature type="compositionally biased region" description="Polar residues" evidence="11">
    <location>
        <begin position="859"/>
        <end position="901"/>
    </location>
</feature>
<dbReference type="GO" id="GO:0043565">
    <property type="term" value="F:sequence-specific DNA binding"/>
    <property type="evidence" value="ECO:0007669"/>
    <property type="project" value="TreeGrafter"/>
</dbReference>
<evidence type="ECO:0000256" key="1">
    <source>
        <dbReference type="ARBA" id="ARBA00004123"/>
    </source>
</evidence>
<dbReference type="GO" id="GO:0005634">
    <property type="term" value="C:nucleus"/>
    <property type="evidence" value="ECO:0007669"/>
    <property type="project" value="UniProtKB-SubCell"/>
</dbReference>
<feature type="domain" description="C2H2-type" evidence="12">
    <location>
        <begin position="1229"/>
        <end position="1252"/>
    </location>
</feature>
<keyword evidence="5" id="KW-0862">Zinc</keyword>
<dbReference type="SMART" id="SM00355">
    <property type="entry name" value="ZnF_C2H2"/>
    <property type="match status" value="19"/>
</dbReference>
<feature type="domain" description="C2H2-type" evidence="12">
    <location>
        <begin position="1127"/>
        <end position="1154"/>
    </location>
</feature>
<keyword evidence="8" id="KW-0804">Transcription</keyword>
<keyword evidence="7" id="KW-0238">DNA-binding</keyword>
<feature type="compositionally biased region" description="Polar residues" evidence="11">
    <location>
        <begin position="686"/>
        <end position="702"/>
    </location>
</feature>
<dbReference type="Gene3D" id="3.30.160.60">
    <property type="entry name" value="Classic Zinc Finger"/>
    <property type="match status" value="11"/>
</dbReference>
<evidence type="ECO:0000256" key="7">
    <source>
        <dbReference type="ARBA" id="ARBA00023125"/>
    </source>
</evidence>
<feature type="region of interest" description="Disordered" evidence="11">
    <location>
        <begin position="798"/>
        <end position="906"/>
    </location>
</feature>
<protein>
    <recommendedName>
        <fullName evidence="12">C2H2-type domain-containing protein</fullName>
    </recommendedName>
</protein>
<evidence type="ECO:0000256" key="10">
    <source>
        <dbReference type="PROSITE-ProRule" id="PRU00042"/>
    </source>
</evidence>
<feature type="region of interest" description="Disordered" evidence="11">
    <location>
        <begin position="257"/>
        <end position="311"/>
    </location>
</feature>
<feature type="compositionally biased region" description="Polar residues" evidence="11">
    <location>
        <begin position="149"/>
        <end position="177"/>
    </location>
</feature>
<feature type="domain" description="C2H2-type" evidence="12">
    <location>
        <begin position="589"/>
        <end position="617"/>
    </location>
</feature>
<dbReference type="GO" id="GO:0008270">
    <property type="term" value="F:zinc ion binding"/>
    <property type="evidence" value="ECO:0007669"/>
    <property type="project" value="UniProtKB-KW"/>
</dbReference>
<dbReference type="FunFam" id="3.30.160.60:FF:000322">
    <property type="entry name" value="GDNF-inducible zinc finger protein 1"/>
    <property type="match status" value="1"/>
</dbReference>
<organism evidence="13 14">
    <name type="scientific">Elysia crispata</name>
    <name type="common">lettuce slug</name>
    <dbReference type="NCBI Taxonomy" id="231223"/>
    <lineage>
        <taxon>Eukaryota</taxon>
        <taxon>Metazoa</taxon>
        <taxon>Spiralia</taxon>
        <taxon>Lophotrochozoa</taxon>
        <taxon>Mollusca</taxon>
        <taxon>Gastropoda</taxon>
        <taxon>Heterobranchia</taxon>
        <taxon>Euthyneura</taxon>
        <taxon>Panpulmonata</taxon>
        <taxon>Sacoglossa</taxon>
        <taxon>Placobranchoidea</taxon>
        <taxon>Plakobranchidae</taxon>
        <taxon>Elysia</taxon>
    </lineage>
</organism>
<evidence type="ECO:0000313" key="14">
    <source>
        <dbReference type="Proteomes" id="UP001283361"/>
    </source>
</evidence>
<feature type="compositionally biased region" description="Acidic residues" evidence="11">
    <location>
        <begin position="258"/>
        <end position="280"/>
    </location>
</feature>
<feature type="region of interest" description="Disordered" evidence="11">
    <location>
        <begin position="681"/>
        <end position="702"/>
    </location>
</feature>
<feature type="region of interest" description="Disordered" evidence="11">
    <location>
        <begin position="145"/>
        <end position="216"/>
    </location>
</feature>
<feature type="domain" description="C2H2-type" evidence="12">
    <location>
        <begin position="457"/>
        <end position="484"/>
    </location>
</feature>
<accession>A0AAE1D524</accession>
<feature type="compositionally biased region" description="Basic and acidic residues" evidence="11">
    <location>
        <begin position="810"/>
        <end position="841"/>
    </location>
</feature>
<feature type="domain" description="C2H2-type" evidence="12">
    <location>
        <begin position="402"/>
        <end position="429"/>
    </location>
</feature>